<organism evidence="1 2">
    <name type="scientific">Dorcoceras hygrometricum</name>
    <dbReference type="NCBI Taxonomy" id="472368"/>
    <lineage>
        <taxon>Eukaryota</taxon>
        <taxon>Viridiplantae</taxon>
        <taxon>Streptophyta</taxon>
        <taxon>Embryophyta</taxon>
        <taxon>Tracheophyta</taxon>
        <taxon>Spermatophyta</taxon>
        <taxon>Magnoliopsida</taxon>
        <taxon>eudicotyledons</taxon>
        <taxon>Gunneridae</taxon>
        <taxon>Pentapetalae</taxon>
        <taxon>asterids</taxon>
        <taxon>lamiids</taxon>
        <taxon>Lamiales</taxon>
        <taxon>Gesneriaceae</taxon>
        <taxon>Didymocarpoideae</taxon>
        <taxon>Trichosporeae</taxon>
        <taxon>Loxocarpinae</taxon>
        <taxon>Dorcoceras</taxon>
    </lineage>
</organism>
<dbReference type="Proteomes" id="UP000250235">
    <property type="component" value="Unassembled WGS sequence"/>
</dbReference>
<name>A0A2Z7DGL7_9LAMI</name>
<accession>A0A2Z7DGL7</accession>
<dbReference type="EMBL" id="KQ987828">
    <property type="protein sequence ID" value="KZV56733.1"/>
    <property type="molecule type" value="Genomic_DNA"/>
</dbReference>
<dbReference type="AlphaFoldDB" id="A0A2Z7DGL7"/>
<proteinExistence type="predicted"/>
<evidence type="ECO:0000313" key="2">
    <source>
        <dbReference type="Proteomes" id="UP000250235"/>
    </source>
</evidence>
<reference evidence="1 2" key="1">
    <citation type="journal article" date="2015" name="Proc. Natl. Acad. Sci. U.S.A.">
        <title>The resurrection genome of Boea hygrometrica: A blueprint for survival of dehydration.</title>
        <authorList>
            <person name="Xiao L."/>
            <person name="Yang G."/>
            <person name="Zhang L."/>
            <person name="Yang X."/>
            <person name="Zhao S."/>
            <person name="Ji Z."/>
            <person name="Zhou Q."/>
            <person name="Hu M."/>
            <person name="Wang Y."/>
            <person name="Chen M."/>
            <person name="Xu Y."/>
            <person name="Jin H."/>
            <person name="Xiao X."/>
            <person name="Hu G."/>
            <person name="Bao F."/>
            <person name="Hu Y."/>
            <person name="Wan P."/>
            <person name="Li L."/>
            <person name="Deng X."/>
            <person name="Kuang T."/>
            <person name="Xiang C."/>
            <person name="Zhu J.K."/>
            <person name="Oliver M.J."/>
            <person name="He Y."/>
        </authorList>
    </citation>
    <scope>NUCLEOTIDE SEQUENCE [LARGE SCALE GENOMIC DNA]</scope>
    <source>
        <strain evidence="2">cv. XS01</strain>
    </source>
</reference>
<evidence type="ECO:0000313" key="1">
    <source>
        <dbReference type="EMBL" id="KZV56733.1"/>
    </source>
</evidence>
<gene>
    <name evidence="1" type="ORF">F511_40335</name>
</gene>
<keyword evidence="2" id="KW-1185">Reference proteome</keyword>
<sequence>MSASRKIPTVQDDWIGSMSASRKIPTVQDDWIGEQQSRDLRCIYIEVLIDT</sequence>
<protein>
    <submittedName>
        <fullName evidence="1">Uncharacterized protein</fullName>
    </submittedName>
</protein>